<accession>A0A5M9JGM7</accession>
<feature type="compositionally biased region" description="Polar residues" evidence="1">
    <location>
        <begin position="1"/>
        <end position="20"/>
    </location>
</feature>
<keyword evidence="3" id="KW-1185">Reference proteome</keyword>
<evidence type="ECO:0000313" key="3">
    <source>
        <dbReference type="Proteomes" id="UP000322873"/>
    </source>
</evidence>
<proteinExistence type="predicted"/>
<protein>
    <submittedName>
        <fullName evidence="2">Uncharacterized protein</fullName>
    </submittedName>
</protein>
<feature type="region of interest" description="Disordered" evidence="1">
    <location>
        <begin position="1"/>
        <end position="30"/>
    </location>
</feature>
<dbReference type="Proteomes" id="UP000322873">
    <property type="component" value="Unassembled WGS sequence"/>
</dbReference>
<evidence type="ECO:0000313" key="2">
    <source>
        <dbReference type="EMBL" id="KAA8567473.1"/>
    </source>
</evidence>
<feature type="compositionally biased region" description="Basic and acidic residues" evidence="1">
    <location>
        <begin position="21"/>
        <end position="30"/>
    </location>
</feature>
<name>A0A5M9JGM7_MONFR</name>
<sequence length="151" mass="16471">MGTIEPATQGTISSCGNNSIRDGRGLSDDHGGPFTNEADFNEFILDFGARPPAALEHTIRNRIPTGNPTVVKQCDLPPREIMVQDGTPSMAAILIAILHENFYGNSHKFNRQHWVSDAVGRLVNAGNLQKEEHVQAVDKIVDLILTKSPCL</sequence>
<evidence type="ECO:0000256" key="1">
    <source>
        <dbReference type="SAM" id="MobiDB-lite"/>
    </source>
</evidence>
<dbReference type="EMBL" id="VICG01000011">
    <property type="protein sequence ID" value="KAA8567473.1"/>
    <property type="molecule type" value="Genomic_DNA"/>
</dbReference>
<dbReference type="AlphaFoldDB" id="A0A5M9JGM7"/>
<comment type="caution">
    <text evidence="2">The sequence shown here is derived from an EMBL/GenBank/DDBJ whole genome shotgun (WGS) entry which is preliminary data.</text>
</comment>
<organism evidence="2 3">
    <name type="scientific">Monilinia fructicola</name>
    <name type="common">Brown rot fungus</name>
    <name type="synonym">Ciboria fructicola</name>
    <dbReference type="NCBI Taxonomy" id="38448"/>
    <lineage>
        <taxon>Eukaryota</taxon>
        <taxon>Fungi</taxon>
        <taxon>Dikarya</taxon>
        <taxon>Ascomycota</taxon>
        <taxon>Pezizomycotina</taxon>
        <taxon>Leotiomycetes</taxon>
        <taxon>Helotiales</taxon>
        <taxon>Sclerotiniaceae</taxon>
        <taxon>Monilinia</taxon>
    </lineage>
</organism>
<gene>
    <name evidence="2" type="ORF">EYC84_010485</name>
</gene>
<reference evidence="2 3" key="1">
    <citation type="submission" date="2019-06" db="EMBL/GenBank/DDBJ databases">
        <title>Genome Sequence of the Brown Rot Fungal Pathogen Monilinia fructicola.</title>
        <authorList>
            <person name="De Miccolis Angelini R.M."/>
            <person name="Landi L."/>
            <person name="Abate D."/>
            <person name="Pollastro S."/>
            <person name="Romanazzi G."/>
            <person name="Faretra F."/>
        </authorList>
    </citation>
    <scope>NUCLEOTIDE SEQUENCE [LARGE SCALE GENOMIC DNA]</scope>
    <source>
        <strain evidence="2 3">Mfrc123</strain>
    </source>
</reference>